<evidence type="ECO:0000259" key="3">
    <source>
        <dbReference type="Pfam" id="PF07110"/>
    </source>
</evidence>
<dbReference type="Gene3D" id="3.30.70.100">
    <property type="match status" value="1"/>
</dbReference>
<dbReference type="AlphaFoldDB" id="A0AAD9ALN4"/>
<dbReference type="InterPro" id="IPR009799">
    <property type="entry name" value="EthD_dom"/>
</dbReference>
<evidence type="ECO:0000313" key="4">
    <source>
        <dbReference type="EMBL" id="KAK1850466.1"/>
    </source>
</evidence>
<dbReference type="InterPro" id="IPR011008">
    <property type="entry name" value="Dimeric_a/b-barrel"/>
</dbReference>
<name>A0AAD9ALN4_9PEZI</name>
<dbReference type="Proteomes" id="UP001243330">
    <property type="component" value="Unassembled WGS sequence"/>
</dbReference>
<reference evidence="4" key="1">
    <citation type="submission" date="2023-01" db="EMBL/GenBank/DDBJ databases">
        <title>Colletotrichum chrysophilum M932 genome sequence.</title>
        <authorList>
            <person name="Baroncelli R."/>
        </authorList>
    </citation>
    <scope>NUCLEOTIDE SEQUENCE</scope>
    <source>
        <strain evidence="4">M932</strain>
    </source>
</reference>
<protein>
    <submittedName>
        <fullName evidence="4">Ethyl tert-butyl ether degradation</fullName>
    </submittedName>
</protein>
<evidence type="ECO:0000256" key="2">
    <source>
        <dbReference type="SAM" id="SignalP"/>
    </source>
</evidence>
<keyword evidence="2" id="KW-0732">Signal</keyword>
<feature type="chain" id="PRO_5042282675" evidence="2">
    <location>
        <begin position="20"/>
        <end position="200"/>
    </location>
</feature>
<dbReference type="GO" id="GO:0016491">
    <property type="term" value="F:oxidoreductase activity"/>
    <property type="evidence" value="ECO:0007669"/>
    <property type="project" value="InterPro"/>
</dbReference>
<dbReference type="Pfam" id="PF07110">
    <property type="entry name" value="EthD"/>
    <property type="match status" value="1"/>
</dbReference>
<feature type="domain" description="EthD" evidence="3">
    <location>
        <begin position="36"/>
        <end position="157"/>
    </location>
</feature>
<feature type="signal peptide" evidence="2">
    <location>
        <begin position="1"/>
        <end position="19"/>
    </location>
</feature>
<sequence length="200" mass="22625">MVRIVPFTVTTMLFASSVAICTRNGLTQMLTHVKRHPSYTQTEFWDYWYTQHAPKVAPLASYFNISRYQQVRDSLFTIHYPIWVTSWTIAYPSQVRIGGLVLPTEAGATEPASDVPVEFDGVAMFLYRSPDDLAAMISHPYYTEVVLPDEGVFIDKSAFGGGQVASFVGAHFEVVDDKKDVWIGSDADREKYQQLFDSYN</sequence>
<keyword evidence="5" id="KW-1185">Reference proteome</keyword>
<comment type="similarity">
    <text evidence="1">Belongs to the tpcK family.</text>
</comment>
<evidence type="ECO:0000256" key="1">
    <source>
        <dbReference type="ARBA" id="ARBA00005986"/>
    </source>
</evidence>
<proteinExistence type="inferred from homology"/>
<dbReference type="EMBL" id="JAQOWY010000118">
    <property type="protein sequence ID" value="KAK1850466.1"/>
    <property type="molecule type" value="Genomic_DNA"/>
</dbReference>
<organism evidence="4 5">
    <name type="scientific">Colletotrichum chrysophilum</name>
    <dbReference type="NCBI Taxonomy" id="1836956"/>
    <lineage>
        <taxon>Eukaryota</taxon>
        <taxon>Fungi</taxon>
        <taxon>Dikarya</taxon>
        <taxon>Ascomycota</taxon>
        <taxon>Pezizomycotina</taxon>
        <taxon>Sordariomycetes</taxon>
        <taxon>Hypocreomycetidae</taxon>
        <taxon>Glomerellales</taxon>
        <taxon>Glomerellaceae</taxon>
        <taxon>Colletotrichum</taxon>
        <taxon>Colletotrichum gloeosporioides species complex</taxon>
    </lineage>
</organism>
<comment type="caution">
    <text evidence="4">The sequence shown here is derived from an EMBL/GenBank/DDBJ whole genome shotgun (WGS) entry which is preliminary data.</text>
</comment>
<evidence type="ECO:0000313" key="5">
    <source>
        <dbReference type="Proteomes" id="UP001243330"/>
    </source>
</evidence>
<accession>A0AAD9ALN4</accession>
<gene>
    <name evidence="4" type="ORF">CCHR01_06869</name>
</gene>
<dbReference type="SUPFAM" id="SSF54909">
    <property type="entry name" value="Dimeric alpha+beta barrel"/>
    <property type="match status" value="1"/>
</dbReference>